<feature type="signal peptide" evidence="1">
    <location>
        <begin position="1"/>
        <end position="22"/>
    </location>
</feature>
<protein>
    <submittedName>
        <fullName evidence="3">Uncharacterized protein</fullName>
    </submittedName>
</protein>
<reference evidence="2 5" key="2">
    <citation type="submission" date="2020-08" db="EMBL/GenBank/DDBJ databases">
        <title>Genomic Encyclopedia of Type Strains, Phase IV (KMG-IV): sequencing the most valuable type-strain genomes for metagenomic binning, comparative biology and taxonomic classification.</title>
        <authorList>
            <person name="Goeker M."/>
        </authorList>
    </citation>
    <scope>NUCLEOTIDE SEQUENCE [LARGE SCALE GENOMIC DNA]</scope>
    <source>
        <strain evidence="2 5">DSM 8510</strain>
    </source>
</reference>
<dbReference type="RefSeq" id="WP_160759707.1">
    <property type="nucleotide sequence ID" value="NZ_BAAADZ010000002.1"/>
</dbReference>
<evidence type="ECO:0000313" key="4">
    <source>
        <dbReference type="Proteomes" id="UP000430021"/>
    </source>
</evidence>
<feature type="chain" id="PRO_5026096035" evidence="1">
    <location>
        <begin position="23"/>
        <end position="139"/>
    </location>
</feature>
<dbReference type="EMBL" id="JACICE010000001">
    <property type="protein sequence ID" value="MBB3774774.1"/>
    <property type="molecule type" value="Genomic_DNA"/>
</dbReference>
<name>A0A6I4UJS7_9SPHN</name>
<dbReference type="OrthoDB" id="7392129at2"/>
<reference evidence="3 4" key="1">
    <citation type="submission" date="2019-12" db="EMBL/GenBank/DDBJ databases">
        <title>Genomic-based taxomic classification of the family Erythrobacteraceae.</title>
        <authorList>
            <person name="Xu L."/>
        </authorList>
    </citation>
    <scope>NUCLEOTIDE SEQUENCE [LARGE SCALE GENOMIC DNA]</scope>
    <source>
        <strain evidence="3 4">JCM 10282</strain>
    </source>
</reference>
<evidence type="ECO:0000313" key="3">
    <source>
        <dbReference type="EMBL" id="MXP37583.1"/>
    </source>
</evidence>
<evidence type="ECO:0000313" key="5">
    <source>
        <dbReference type="Proteomes" id="UP000548685"/>
    </source>
</evidence>
<keyword evidence="1" id="KW-0732">Signal</keyword>
<dbReference type="Proteomes" id="UP000548685">
    <property type="component" value="Unassembled WGS sequence"/>
</dbReference>
<comment type="caution">
    <text evidence="3">The sequence shown here is derived from an EMBL/GenBank/DDBJ whole genome shotgun (WGS) entry which is preliminary data.</text>
</comment>
<organism evidence="3 4">
    <name type="scientific">Erythrobacter ramosus</name>
    <dbReference type="NCBI Taxonomy" id="35811"/>
    <lineage>
        <taxon>Bacteria</taxon>
        <taxon>Pseudomonadati</taxon>
        <taxon>Pseudomonadota</taxon>
        <taxon>Alphaproteobacteria</taxon>
        <taxon>Sphingomonadales</taxon>
        <taxon>Erythrobacteraceae</taxon>
        <taxon>Erythrobacter/Porphyrobacter group</taxon>
        <taxon>Erythrobacter</taxon>
    </lineage>
</organism>
<sequence>MYKSVFQNSKAALAFAGLTVFSAVSIVGTSDDNGIVGKAVDIIGAQRASIASDAQAFAEGQSQGDKPGQADAFLGRKGSVFGEYGADGKAVAKGTGGAANTGGNPMTAPLSPTAMVDHRGPIATSEPFISDREMTIEPE</sequence>
<proteinExistence type="predicted"/>
<accession>A0A6I4UJS7</accession>
<keyword evidence="5" id="KW-1185">Reference proteome</keyword>
<gene>
    <name evidence="2" type="ORF">FHS52_000717</name>
    <name evidence="3" type="ORF">GRI59_03005</name>
</gene>
<evidence type="ECO:0000256" key="1">
    <source>
        <dbReference type="SAM" id="SignalP"/>
    </source>
</evidence>
<evidence type="ECO:0000313" key="2">
    <source>
        <dbReference type="EMBL" id="MBB3774774.1"/>
    </source>
</evidence>
<dbReference type="AlphaFoldDB" id="A0A6I4UJS7"/>
<dbReference type="EMBL" id="WTYB01000001">
    <property type="protein sequence ID" value="MXP37583.1"/>
    <property type="molecule type" value="Genomic_DNA"/>
</dbReference>
<dbReference type="Proteomes" id="UP000430021">
    <property type="component" value="Unassembled WGS sequence"/>
</dbReference>